<dbReference type="GO" id="GO:0071555">
    <property type="term" value="P:cell wall organization"/>
    <property type="evidence" value="ECO:0007669"/>
    <property type="project" value="UniProtKB-KW"/>
</dbReference>
<protein>
    <recommendedName>
        <fullName evidence="13">Glycosyltransferase family 28 N-terminal domain-containing protein</fullName>
    </recommendedName>
</protein>
<evidence type="ECO:0000313" key="12">
    <source>
        <dbReference type="EMBL" id="SUZ66270.1"/>
    </source>
</evidence>
<keyword evidence="8" id="KW-0131">Cell cycle</keyword>
<evidence type="ECO:0008006" key="13">
    <source>
        <dbReference type="Google" id="ProtNLM"/>
    </source>
</evidence>
<dbReference type="CDD" id="cd03785">
    <property type="entry name" value="GT28_MurG"/>
    <property type="match status" value="1"/>
</dbReference>
<dbReference type="PANTHER" id="PTHR21015:SF22">
    <property type="entry name" value="GLYCOSYLTRANSFERASE"/>
    <property type="match status" value="1"/>
</dbReference>
<dbReference type="GO" id="GO:0005975">
    <property type="term" value="P:carbohydrate metabolic process"/>
    <property type="evidence" value="ECO:0007669"/>
    <property type="project" value="InterPro"/>
</dbReference>
<keyword evidence="5" id="KW-0133">Cell shape</keyword>
<accession>A0A381PH56</accession>
<gene>
    <name evidence="12" type="ORF">METZ01_LOCUS19124</name>
</gene>
<sequence length="354" mass="39184">MAGGTGGHIYPALAVAKELKARSRKVIWLGTRRGLEAKIIANEGIKIEWINIEGFRGKPFITRILAPLKICFAIIRSIRVMIKHNPSVVLGMGSFVSGPGGIAAWLLRYPLIIHEQNAIPGKTNHLLAYFANVVMESFSGSFNKRFRAVNVGNPIRKDILSIQEPSKRLIDRKGPIRLLVLGGSLGALILNQKLPKILASMSKITNLEVIHQAGEKTIDIARDEYQKYALKVKVVSYIQEMADVYNWADLVICRSGAMCVSELSAVGLPAIFIPYPSAVDNHQVANAMPLVEAGAAIIVREQEFEEKYFLKILTNWLRDRSLLIERAVKAQSFAKPHALDQITELCIDLTGENP</sequence>
<evidence type="ECO:0000256" key="7">
    <source>
        <dbReference type="ARBA" id="ARBA00023136"/>
    </source>
</evidence>
<dbReference type="SUPFAM" id="SSF53756">
    <property type="entry name" value="UDP-Glycosyltransferase/glycogen phosphorylase"/>
    <property type="match status" value="1"/>
</dbReference>
<keyword evidence="7" id="KW-0472">Membrane</keyword>
<dbReference type="GO" id="GO:0051301">
    <property type="term" value="P:cell division"/>
    <property type="evidence" value="ECO:0007669"/>
    <property type="project" value="UniProtKB-KW"/>
</dbReference>
<dbReference type="EMBL" id="UINC01000980">
    <property type="protein sequence ID" value="SUZ66270.1"/>
    <property type="molecule type" value="Genomic_DNA"/>
</dbReference>
<evidence type="ECO:0000259" key="11">
    <source>
        <dbReference type="Pfam" id="PF04101"/>
    </source>
</evidence>
<dbReference type="Gene3D" id="3.40.50.2000">
    <property type="entry name" value="Glycogen Phosphorylase B"/>
    <property type="match status" value="2"/>
</dbReference>
<evidence type="ECO:0000256" key="5">
    <source>
        <dbReference type="ARBA" id="ARBA00022960"/>
    </source>
</evidence>
<evidence type="ECO:0000256" key="1">
    <source>
        <dbReference type="ARBA" id="ARBA00022475"/>
    </source>
</evidence>
<keyword evidence="1" id="KW-1003">Cell membrane</keyword>
<proteinExistence type="inferred from homology"/>
<keyword evidence="2" id="KW-0132">Cell division</keyword>
<dbReference type="Pfam" id="PF04101">
    <property type="entry name" value="Glyco_tran_28_C"/>
    <property type="match status" value="1"/>
</dbReference>
<keyword evidence="9" id="KW-0961">Cell wall biogenesis/degradation</keyword>
<keyword evidence="6" id="KW-0573">Peptidoglycan synthesis</keyword>
<dbReference type="PANTHER" id="PTHR21015">
    <property type="entry name" value="UDP-N-ACETYLGLUCOSAMINE--N-ACETYLMURAMYL-(PENTAPEPTIDE) PYROPHOSPHORYL-UNDECAPRENOL N-ACETYLGLUCOSAMINE TRANSFERASE 1"/>
    <property type="match status" value="1"/>
</dbReference>
<dbReference type="GO" id="GO:0008360">
    <property type="term" value="P:regulation of cell shape"/>
    <property type="evidence" value="ECO:0007669"/>
    <property type="project" value="UniProtKB-KW"/>
</dbReference>
<evidence type="ECO:0000256" key="8">
    <source>
        <dbReference type="ARBA" id="ARBA00023306"/>
    </source>
</evidence>
<reference evidence="12" key="1">
    <citation type="submission" date="2018-05" db="EMBL/GenBank/DDBJ databases">
        <authorList>
            <person name="Lanie J.A."/>
            <person name="Ng W.-L."/>
            <person name="Kazmierczak K.M."/>
            <person name="Andrzejewski T.M."/>
            <person name="Davidsen T.M."/>
            <person name="Wayne K.J."/>
            <person name="Tettelin H."/>
            <person name="Glass J.I."/>
            <person name="Rusch D."/>
            <person name="Podicherti R."/>
            <person name="Tsui H.-C.T."/>
            <person name="Winkler M.E."/>
        </authorList>
    </citation>
    <scope>NUCLEOTIDE SEQUENCE</scope>
</reference>
<feature type="domain" description="Glycosyl transferase family 28 C-terminal" evidence="11">
    <location>
        <begin position="178"/>
        <end position="340"/>
    </location>
</feature>
<dbReference type="Pfam" id="PF03033">
    <property type="entry name" value="Glyco_transf_28"/>
    <property type="match status" value="1"/>
</dbReference>
<keyword evidence="3" id="KW-0328">Glycosyltransferase</keyword>
<organism evidence="12">
    <name type="scientific">marine metagenome</name>
    <dbReference type="NCBI Taxonomy" id="408172"/>
    <lineage>
        <taxon>unclassified sequences</taxon>
        <taxon>metagenomes</taxon>
        <taxon>ecological metagenomes</taxon>
    </lineage>
</organism>
<name>A0A381PH56_9ZZZZ</name>
<dbReference type="InterPro" id="IPR006009">
    <property type="entry name" value="GlcNAc_MurG"/>
</dbReference>
<dbReference type="GO" id="GO:0009252">
    <property type="term" value="P:peptidoglycan biosynthetic process"/>
    <property type="evidence" value="ECO:0007669"/>
    <property type="project" value="UniProtKB-KW"/>
</dbReference>
<dbReference type="InterPro" id="IPR007235">
    <property type="entry name" value="Glyco_trans_28_C"/>
</dbReference>
<evidence type="ECO:0000256" key="4">
    <source>
        <dbReference type="ARBA" id="ARBA00022679"/>
    </source>
</evidence>
<evidence type="ECO:0000259" key="10">
    <source>
        <dbReference type="Pfam" id="PF03033"/>
    </source>
</evidence>
<dbReference type="AlphaFoldDB" id="A0A381PH56"/>
<dbReference type="InterPro" id="IPR004276">
    <property type="entry name" value="GlycoTrans_28_N"/>
</dbReference>
<dbReference type="NCBIfam" id="TIGR01133">
    <property type="entry name" value="murG"/>
    <property type="match status" value="1"/>
</dbReference>
<evidence type="ECO:0000256" key="3">
    <source>
        <dbReference type="ARBA" id="ARBA00022676"/>
    </source>
</evidence>
<evidence type="ECO:0000256" key="9">
    <source>
        <dbReference type="ARBA" id="ARBA00023316"/>
    </source>
</evidence>
<evidence type="ECO:0000256" key="2">
    <source>
        <dbReference type="ARBA" id="ARBA00022618"/>
    </source>
</evidence>
<feature type="domain" description="Glycosyltransferase family 28 N-terminal" evidence="10">
    <location>
        <begin position="1"/>
        <end position="134"/>
    </location>
</feature>
<dbReference type="GO" id="GO:0050511">
    <property type="term" value="F:undecaprenyldiphospho-muramoylpentapeptide beta-N-acetylglucosaminyltransferase activity"/>
    <property type="evidence" value="ECO:0007669"/>
    <property type="project" value="InterPro"/>
</dbReference>
<keyword evidence="4" id="KW-0808">Transferase</keyword>
<dbReference type="HAMAP" id="MF_00033">
    <property type="entry name" value="MurG"/>
    <property type="match status" value="1"/>
</dbReference>
<evidence type="ECO:0000256" key="6">
    <source>
        <dbReference type="ARBA" id="ARBA00022984"/>
    </source>
</evidence>